<dbReference type="Gene3D" id="3.90.25.10">
    <property type="entry name" value="UDP-galactose 4-epimerase, domain 1"/>
    <property type="match status" value="1"/>
</dbReference>
<sequence>MSKTKVLLVGAGGETGGSIANGLLENPIFEVHALVRLRSVQKPSIVALQERGVKIIRCDLKAPEETLAEALTGIDVVISCVGPAEQQDQIPLAKAAKRAGVQRFVPCAFITVAPPGGIMWLRDEKETVYNHIKQLRLPYTIIDVGWWYQLSYPRLDSGRADYAMTSANNEIVGDGNTPIALTDLRDIGRYVARIIVDDRTLNKMVFAYNTVTTQNQIYDLLEEISEEKIPRNYVRGISHLSLASHWLTIAFPHMQIPEETVYTRVLAARQSSETYPFDPVKFIPRYLAEYQLSWGIRGDNTPEYAQYLGYITAKDLYPDFQPIQFREYLETVVRGTAKGVYTDRMVSKAYQRSFPRSESSDSLYTRIFPRTESSDSLYMSR</sequence>
<evidence type="ECO:0000259" key="3">
    <source>
        <dbReference type="Pfam" id="PF05368"/>
    </source>
</evidence>
<dbReference type="CDD" id="cd05259">
    <property type="entry name" value="PCBER_SDR_a"/>
    <property type="match status" value="1"/>
</dbReference>
<dbReference type="VEuPathDB" id="FungiDB:ATEG_06505"/>
<dbReference type="STRING" id="341663.Q0CIH9"/>
<dbReference type="OrthoDB" id="419598at2759"/>
<dbReference type="eggNOG" id="ENOG502QPMY">
    <property type="taxonomic scope" value="Eukaryota"/>
</dbReference>
<dbReference type="HOGENOM" id="CLU_044876_6_0_1"/>
<evidence type="ECO:0000256" key="1">
    <source>
        <dbReference type="ARBA" id="ARBA00022857"/>
    </source>
</evidence>
<feature type="domain" description="NmrA-like" evidence="3">
    <location>
        <begin position="3"/>
        <end position="235"/>
    </location>
</feature>
<dbReference type="Pfam" id="PF05368">
    <property type="entry name" value="NmrA"/>
    <property type="match status" value="1"/>
</dbReference>
<proteinExistence type="predicted"/>
<protein>
    <recommendedName>
        <fullName evidence="3">NmrA-like domain-containing protein</fullName>
    </recommendedName>
</protein>
<name>Q0CIH9_ASPTN</name>
<dbReference type="SUPFAM" id="SSF51735">
    <property type="entry name" value="NAD(P)-binding Rossmann-fold domains"/>
    <property type="match status" value="1"/>
</dbReference>
<dbReference type="InterPro" id="IPR008030">
    <property type="entry name" value="NmrA-like"/>
</dbReference>
<evidence type="ECO:0000313" key="4">
    <source>
        <dbReference type="EMBL" id="EAU33049.1"/>
    </source>
</evidence>
<evidence type="ECO:0000313" key="5">
    <source>
        <dbReference type="Proteomes" id="UP000007963"/>
    </source>
</evidence>
<dbReference type="InterPro" id="IPR051609">
    <property type="entry name" value="NmrA/Isoflavone_reductase-like"/>
</dbReference>
<dbReference type="EMBL" id="CH476602">
    <property type="protein sequence ID" value="EAU33049.1"/>
    <property type="molecule type" value="Genomic_DNA"/>
</dbReference>
<dbReference type="InterPro" id="IPR045312">
    <property type="entry name" value="PCBER-like"/>
</dbReference>
<dbReference type="Proteomes" id="UP000007963">
    <property type="component" value="Unassembled WGS sequence"/>
</dbReference>
<evidence type="ECO:0000256" key="2">
    <source>
        <dbReference type="ARBA" id="ARBA00023002"/>
    </source>
</evidence>
<organism evidence="4 5">
    <name type="scientific">Aspergillus terreus (strain NIH 2624 / FGSC A1156)</name>
    <dbReference type="NCBI Taxonomy" id="341663"/>
    <lineage>
        <taxon>Eukaryota</taxon>
        <taxon>Fungi</taxon>
        <taxon>Dikarya</taxon>
        <taxon>Ascomycota</taxon>
        <taxon>Pezizomycotina</taxon>
        <taxon>Eurotiomycetes</taxon>
        <taxon>Eurotiomycetidae</taxon>
        <taxon>Eurotiales</taxon>
        <taxon>Aspergillaceae</taxon>
        <taxon>Aspergillus</taxon>
        <taxon>Aspergillus subgen. Circumdati</taxon>
    </lineage>
</organism>
<keyword evidence="2" id="KW-0560">Oxidoreductase</keyword>
<dbReference type="GeneID" id="4321935"/>
<reference evidence="5" key="1">
    <citation type="submission" date="2005-09" db="EMBL/GenBank/DDBJ databases">
        <title>Annotation of the Aspergillus terreus NIH2624 genome.</title>
        <authorList>
            <person name="Birren B.W."/>
            <person name="Lander E.S."/>
            <person name="Galagan J.E."/>
            <person name="Nusbaum C."/>
            <person name="Devon K."/>
            <person name="Henn M."/>
            <person name="Ma L.-J."/>
            <person name="Jaffe D.B."/>
            <person name="Butler J."/>
            <person name="Alvarez P."/>
            <person name="Gnerre S."/>
            <person name="Grabherr M."/>
            <person name="Kleber M."/>
            <person name="Mauceli E.W."/>
            <person name="Brockman W."/>
            <person name="Rounsley S."/>
            <person name="Young S.K."/>
            <person name="LaButti K."/>
            <person name="Pushparaj V."/>
            <person name="DeCaprio D."/>
            <person name="Crawford M."/>
            <person name="Koehrsen M."/>
            <person name="Engels R."/>
            <person name="Montgomery P."/>
            <person name="Pearson M."/>
            <person name="Howarth C."/>
            <person name="Larson L."/>
            <person name="Luoma S."/>
            <person name="White J."/>
            <person name="Alvarado L."/>
            <person name="Kodira C.D."/>
            <person name="Zeng Q."/>
            <person name="Oleary S."/>
            <person name="Yandava C."/>
            <person name="Denning D.W."/>
            <person name="Nierman W.C."/>
            <person name="Milne T."/>
            <person name="Madden K."/>
        </authorList>
    </citation>
    <scope>NUCLEOTIDE SEQUENCE [LARGE SCALE GENOMIC DNA]</scope>
    <source>
        <strain evidence="5">NIH 2624 / FGSC A1156</strain>
    </source>
</reference>
<dbReference type="PANTHER" id="PTHR47706:SF9">
    <property type="entry name" value="NMRA-LIKE DOMAIN-CONTAINING PROTEIN-RELATED"/>
    <property type="match status" value="1"/>
</dbReference>
<dbReference type="AlphaFoldDB" id="Q0CIH9"/>
<dbReference type="InterPro" id="IPR036291">
    <property type="entry name" value="NAD(P)-bd_dom_sf"/>
</dbReference>
<gene>
    <name evidence="4" type="ORF">ATEG_06505</name>
</gene>
<dbReference type="RefSeq" id="XP_001215683.1">
    <property type="nucleotide sequence ID" value="XM_001215683.1"/>
</dbReference>
<dbReference type="GO" id="GO:0016491">
    <property type="term" value="F:oxidoreductase activity"/>
    <property type="evidence" value="ECO:0007669"/>
    <property type="project" value="UniProtKB-KW"/>
</dbReference>
<accession>Q0CIH9</accession>
<dbReference type="PANTHER" id="PTHR47706">
    <property type="entry name" value="NMRA-LIKE FAMILY PROTEIN"/>
    <property type="match status" value="1"/>
</dbReference>
<keyword evidence="1" id="KW-0521">NADP</keyword>
<dbReference type="OMA" id="TPYPENM"/>
<dbReference type="Gene3D" id="3.40.50.720">
    <property type="entry name" value="NAD(P)-binding Rossmann-like Domain"/>
    <property type="match status" value="1"/>
</dbReference>